<sequence length="282" mass="32493">MHDLLDPKNDFVFKRIFGSEENKDILLAFLNRTFIEAGEPPLTEIILMNPYTDKDSPRDKQSIFDIQARTTEGKLINVEMQLFNKYDNEKRTLYYWSKQYAGQLEEGQSYKQLKKCVTINILNFSLLSNDRYHNIFHLREDHSGITLIDDIEIHIMELSKLSSQDIPNEGGLLNWLLFLKSEDTTNWEVLKVNEPALGKAMTALEYLSQDAEARRLYEMRQKALHDEASMLEGARAEGESLGNFKGKLEVAKNMLTKGMDVPTVAELTGLSTEQLEQLKRTH</sequence>
<evidence type="ECO:0000313" key="2">
    <source>
        <dbReference type="Proteomes" id="UP001057134"/>
    </source>
</evidence>
<evidence type="ECO:0000313" key="1">
    <source>
        <dbReference type="EMBL" id="UQZ83025.1"/>
    </source>
</evidence>
<dbReference type="PANTHER" id="PTHR41317">
    <property type="entry name" value="PD-(D_E)XK NUCLEASE FAMILY TRANSPOSASE"/>
    <property type="match status" value="1"/>
</dbReference>
<gene>
    <name evidence="1" type="ORF">SK3146_02185</name>
</gene>
<proteinExistence type="predicted"/>
<keyword evidence="2" id="KW-1185">Reference proteome</keyword>
<dbReference type="InterPro" id="IPR010106">
    <property type="entry name" value="RpnA"/>
</dbReference>
<dbReference type="NCBIfam" id="TIGR01784">
    <property type="entry name" value="T_den_put_tspse"/>
    <property type="match status" value="1"/>
</dbReference>
<dbReference type="Proteomes" id="UP001057134">
    <property type="component" value="Chromosome"/>
</dbReference>
<reference evidence="1" key="2">
    <citation type="journal article" date="2021" name="J Anim Sci Technol">
        <title>Complete genome sequence of Paenibacillus konkukensis sp. nov. SK3146 as a potential probiotic strain.</title>
        <authorList>
            <person name="Jung H.I."/>
            <person name="Park S."/>
            <person name="Niu K.M."/>
            <person name="Lee S.W."/>
            <person name="Kothari D."/>
            <person name="Yi K.J."/>
            <person name="Kim S.K."/>
        </authorList>
    </citation>
    <scope>NUCLEOTIDE SEQUENCE</scope>
    <source>
        <strain evidence="1">SK3146</strain>
    </source>
</reference>
<dbReference type="Pfam" id="PF12784">
    <property type="entry name" value="PDDEXK_2"/>
    <property type="match status" value="1"/>
</dbReference>
<name>A0ABY4RLD3_9BACL</name>
<dbReference type="EMBL" id="CP027059">
    <property type="protein sequence ID" value="UQZ83025.1"/>
    <property type="molecule type" value="Genomic_DNA"/>
</dbReference>
<dbReference type="RefSeq" id="WP_249866264.1">
    <property type="nucleotide sequence ID" value="NZ_CP027059.1"/>
</dbReference>
<protein>
    <submittedName>
        <fullName evidence="1">PD-(D/E)XK nuclease family transposase</fullName>
    </submittedName>
</protein>
<reference evidence="1" key="1">
    <citation type="submission" date="2018-02" db="EMBL/GenBank/DDBJ databases">
        <authorList>
            <person name="Kim S.-K."/>
            <person name="Jung H.-I."/>
            <person name="Lee S.-W."/>
        </authorList>
    </citation>
    <scope>NUCLEOTIDE SEQUENCE</scope>
    <source>
        <strain evidence="1">SK3146</strain>
    </source>
</reference>
<dbReference type="PANTHER" id="PTHR41317:SF1">
    <property type="entry name" value="PD-(D_E)XK NUCLEASE FAMILY TRANSPOSASE"/>
    <property type="match status" value="1"/>
</dbReference>
<organism evidence="1 2">
    <name type="scientific">Paenibacillus konkukensis</name>
    <dbReference type="NCBI Taxonomy" id="2020716"/>
    <lineage>
        <taxon>Bacteria</taxon>
        <taxon>Bacillati</taxon>
        <taxon>Bacillota</taxon>
        <taxon>Bacilli</taxon>
        <taxon>Bacillales</taxon>
        <taxon>Paenibacillaceae</taxon>
        <taxon>Paenibacillus</taxon>
    </lineage>
</organism>
<accession>A0ABY4RLD3</accession>